<dbReference type="Proteomes" id="UP000189431">
    <property type="component" value="Unassembled WGS sequence"/>
</dbReference>
<evidence type="ECO:0000313" key="2">
    <source>
        <dbReference type="Proteomes" id="UP000189431"/>
    </source>
</evidence>
<comment type="caution">
    <text evidence="1">The sequence shown here is derived from an EMBL/GenBank/DDBJ whole genome shotgun (WGS) entry which is preliminary data.</text>
</comment>
<proteinExistence type="predicted"/>
<dbReference type="RefSeq" id="WP_077670024.1">
    <property type="nucleotide sequence ID" value="NZ_MUFR01000046.1"/>
</dbReference>
<sequence>MMSYPAIPHFVKAMGHRVVSYILNVTEAEGRLILMQKLGLSRIQRDTLNQYIELCRQLRVSAVDQGESEQSFFYRLPHVMQNGRHVFNVWRAQQGGELATRITTADPLTSAFCQLAGELYPLFLIKAGQRPHLFYRGAGYLTAAIEQFPISKLVQKRMAADPALSRLFTTTGKEPQQTCGDYKDATGHRGMVSLASLPVSILVNSYDLMRIRGVVSADRFVTTVQEMLDMARSLADGEVAHIPMFVGFRNAALTNLAELDTKWGSVRRYTPGIAEYVLQAAGLMAKRRNNGFMLESGYAFAINFGDFLEDDDWPEEVLDAEGEQQTTELNIILCMALCYLGQHKAFVAPEWVWRIDPFSLDNRRQDFSTVAETSDPVAIGDEDLVDIERCSMLVDDTDSSGIRLAMSRLYAAAKKPVTQDALMDVIIALRNIFAASEDIVPIKAALTHIIEQETDLAMIDQLAEDWRALLTGEFDDDPETIREKVYQCVQLCLTCLRHFYVHAPTLMTRPDRLSYLCEYDVTQSNENP</sequence>
<protein>
    <submittedName>
        <fullName evidence="1">Uncharacterized protein</fullName>
    </submittedName>
</protein>
<accession>A0ABX3KML1</accession>
<dbReference type="EMBL" id="MUFR01000046">
    <property type="protein sequence ID" value="OOF32961.1"/>
    <property type="molecule type" value="Genomic_DNA"/>
</dbReference>
<gene>
    <name evidence="1" type="ORF">BZJ21_13300</name>
</gene>
<reference evidence="2" key="1">
    <citation type="submission" date="2017-01" db="EMBL/GenBank/DDBJ databases">
        <title>Draft genome of the species Salinivibrio costicola subsp. alcaliphilus.</title>
        <authorList>
            <person name="Lopez-Hermoso C."/>
            <person name="De La Haba R."/>
            <person name="Sanchez-Porro C."/>
            <person name="Ventosa A."/>
        </authorList>
    </citation>
    <scope>NUCLEOTIDE SEQUENCE [LARGE SCALE GENOMIC DNA]</scope>
    <source>
        <strain evidence="2">CBH448</strain>
    </source>
</reference>
<name>A0ABX3KML1_SALCS</name>
<evidence type="ECO:0000313" key="1">
    <source>
        <dbReference type="EMBL" id="OOF32961.1"/>
    </source>
</evidence>
<keyword evidence="2" id="KW-1185">Reference proteome</keyword>
<organism evidence="1 2">
    <name type="scientific">Salinivibrio costicola subsp. alcaliphilus</name>
    <dbReference type="NCBI Taxonomy" id="272773"/>
    <lineage>
        <taxon>Bacteria</taxon>
        <taxon>Pseudomonadati</taxon>
        <taxon>Pseudomonadota</taxon>
        <taxon>Gammaproteobacteria</taxon>
        <taxon>Vibrionales</taxon>
        <taxon>Vibrionaceae</taxon>
        <taxon>Salinivibrio</taxon>
    </lineage>
</organism>